<dbReference type="STRING" id="1123402.SAMN02583745_01559"/>
<sequence>MLFFVDGLFLHLRMNGTLYTFPNNREGFKAMFDFALLSKDIHTLINN</sequence>
<organism evidence="1 2">
    <name type="scientific">Thorsellia anophelis DSM 18579</name>
    <dbReference type="NCBI Taxonomy" id="1123402"/>
    <lineage>
        <taxon>Bacteria</taxon>
        <taxon>Pseudomonadati</taxon>
        <taxon>Pseudomonadota</taxon>
        <taxon>Gammaproteobacteria</taxon>
        <taxon>Enterobacterales</taxon>
        <taxon>Thorselliaceae</taxon>
        <taxon>Thorsellia</taxon>
    </lineage>
</organism>
<evidence type="ECO:0000313" key="2">
    <source>
        <dbReference type="Proteomes" id="UP000242642"/>
    </source>
</evidence>
<keyword evidence="2" id="KW-1185">Reference proteome</keyword>
<evidence type="ECO:0000313" key="1">
    <source>
        <dbReference type="EMBL" id="SET16728.1"/>
    </source>
</evidence>
<protein>
    <recommendedName>
        <fullName evidence="3">Transposase</fullName>
    </recommendedName>
</protein>
<dbReference type="EMBL" id="FOHV01000010">
    <property type="protein sequence ID" value="SET16728.1"/>
    <property type="molecule type" value="Genomic_DNA"/>
</dbReference>
<evidence type="ECO:0008006" key="3">
    <source>
        <dbReference type="Google" id="ProtNLM"/>
    </source>
</evidence>
<accession>A0A1I0CCT4</accession>
<reference evidence="2" key="1">
    <citation type="submission" date="2016-10" db="EMBL/GenBank/DDBJ databases">
        <authorList>
            <person name="Varghese N."/>
            <person name="Submissions S."/>
        </authorList>
    </citation>
    <scope>NUCLEOTIDE SEQUENCE [LARGE SCALE GENOMIC DNA]</scope>
    <source>
        <strain evidence="2">DSM 18579</strain>
    </source>
</reference>
<gene>
    <name evidence="1" type="ORF">SAMN02583745_01559</name>
</gene>
<dbReference type="AlphaFoldDB" id="A0A1I0CCT4"/>
<name>A0A1I0CCT4_9GAMM</name>
<dbReference type="Proteomes" id="UP000242642">
    <property type="component" value="Unassembled WGS sequence"/>
</dbReference>
<proteinExistence type="predicted"/>